<accession>A0AA36DKP6</accession>
<name>A0AA36DKP6_CYLNA</name>
<protein>
    <submittedName>
        <fullName evidence="2">Uncharacterized protein</fullName>
    </submittedName>
</protein>
<keyword evidence="3" id="KW-1185">Reference proteome</keyword>
<organism evidence="2 3">
    <name type="scientific">Cylicocyclus nassatus</name>
    <name type="common">Nematode worm</name>
    <dbReference type="NCBI Taxonomy" id="53992"/>
    <lineage>
        <taxon>Eukaryota</taxon>
        <taxon>Metazoa</taxon>
        <taxon>Ecdysozoa</taxon>
        <taxon>Nematoda</taxon>
        <taxon>Chromadorea</taxon>
        <taxon>Rhabditida</taxon>
        <taxon>Rhabditina</taxon>
        <taxon>Rhabditomorpha</taxon>
        <taxon>Strongyloidea</taxon>
        <taxon>Strongylidae</taxon>
        <taxon>Cylicocyclus</taxon>
    </lineage>
</organism>
<sequence>MSEIPSTVSAALSSILSPKFDIGAPLSTTFMALRTAIDQLKKRQDNCQKEVEQIRHMSRTNWLVINMPLPFGQTKCQALQQLLCQLEYSKPLFDAKRDLLAADILHVN</sequence>
<dbReference type="EMBL" id="CATQJL010000001">
    <property type="protein sequence ID" value="CAJ0588890.1"/>
    <property type="molecule type" value="Genomic_DNA"/>
</dbReference>
<evidence type="ECO:0000313" key="3">
    <source>
        <dbReference type="Proteomes" id="UP001176961"/>
    </source>
</evidence>
<dbReference type="Proteomes" id="UP001176961">
    <property type="component" value="Unassembled WGS sequence"/>
</dbReference>
<proteinExistence type="predicted"/>
<evidence type="ECO:0000313" key="2">
    <source>
        <dbReference type="EMBL" id="CAJ0588890.1"/>
    </source>
</evidence>
<comment type="caution">
    <text evidence="2">The sequence shown here is derived from an EMBL/GenBank/DDBJ whole genome shotgun (WGS) entry which is preliminary data.</text>
</comment>
<dbReference type="AlphaFoldDB" id="A0AA36DKP6"/>
<gene>
    <name evidence="2" type="ORF">CYNAS_LOCUS873</name>
</gene>
<reference evidence="2" key="1">
    <citation type="submission" date="2023-07" db="EMBL/GenBank/DDBJ databases">
        <authorList>
            <consortium name="CYATHOMIX"/>
        </authorList>
    </citation>
    <scope>NUCLEOTIDE SEQUENCE</scope>
    <source>
        <strain evidence="2">N/A</strain>
    </source>
</reference>
<feature type="coiled-coil region" evidence="1">
    <location>
        <begin position="30"/>
        <end position="57"/>
    </location>
</feature>
<evidence type="ECO:0000256" key="1">
    <source>
        <dbReference type="SAM" id="Coils"/>
    </source>
</evidence>
<keyword evidence="1" id="KW-0175">Coiled coil</keyword>